<feature type="compositionally biased region" description="Basic and acidic residues" evidence="1">
    <location>
        <begin position="368"/>
        <end position="380"/>
    </location>
</feature>
<organism evidence="3 4">
    <name type="scientific">Rhodopirellula bahusiensis</name>
    <dbReference type="NCBI Taxonomy" id="2014065"/>
    <lineage>
        <taxon>Bacteria</taxon>
        <taxon>Pseudomonadati</taxon>
        <taxon>Planctomycetota</taxon>
        <taxon>Planctomycetia</taxon>
        <taxon>Pirellulales</taxon>
        <taxon>Pirellulaceae</taxon>
        <taxon>Rhodopirellula</taxon>
    </lineage>
</organism>
<dbReference type="InterPro" id="IPR036249">
    <property type="entry name" value="Thioredoxin-like_sf"/>
</dbReference>
<feature type="domain" description="Thioredoxin" evidence="2">
    <location>
        <begin position="27"/>
        <end position="181"/>
    </location>
</feature>
<dbReference type="InterPro" id="IPR013740">
    <property type="entry name" value="Redoxin"/>
</dbReference>
<dbReference type="Proteomes" id="UP000225740">
    <property type="component" value="Unassembled WGS sequence"/>
</dbReference>
<evidence type="ECO:0000313" key="3">
    <source>
        <dbReference type="EMBL" id="PHQ34150.1"/>
    </source>
</evidence>
<dbReference type="GO" id="GO:0016491">
    <property type="term" value="F:oxidoreductase activity"/>
    <property type="evidence" value="ECO:0007669"/>
    <property type="project" value="InterPro"/>
</dbReference>
<name>A0A2G1W5P9_9BACT</name>
<comment type="caution">
    <text evidence="3">The sequence shown here is derived from an EMBL/GenBank/DDBJ whole genome shotgun (WGS) entry which is preliminary data.</text>
</comment>
<gene>
    <name evidence="3" type="ORF">CEE69_17695</name>
</gene>
<evidence type="ECO:0000313" key="4">
    <source>
        <dbReference type="Proteomes" id="UP000225740"/>
    </source>
</evidence>
<sequence length="388" mass="43412">MALSHPLHAQRSGERRRGNGGSNQGGVLGNSPLPDVNALTADGKPVNLRELCDGKYTLLAMGCLTCPEFHRSYPEIEAANQDYASDDVQFFYVYKSLRHPELGGYVEAQNQNERLLQLKEAREMLGTQAPWIADSIDNSIRDALQSGSRSVYLVSPEGKIVFSHNKPTRSDIREALSQFVGEIEQPTLASELDLPQLPRRRQNLNVDSEIRVARPEGLTILVQTAKTPEQTYYVKLRAEADAELLQTGTGKLFLGFYPDPIHNVHWNNLTEPMKYTLTLPEGVEATPMEASANKGPGDKDTQPRQFWVTVKSDGPLSSIDLSIDLSMHYFGCTEDMCEALTQEYTIEFKEAGMDSRTFGFNRGPRGRARQEGDRGPERSRPGQRRRIQ</sequence>
<dbReference type="OrthoDB" id="278651at2"/>
<keyword evidence="4" id="KW-1185">Reference proteome</keyword>
<protein>
    <recommendedName>
        <fullName evidence="2">Thioredoxin domain-containing protein</fullName>
    </recommendedName>
</protein>
<dbReference type="EMBL" id="NIZW01000013">
    <property type="protein sequence ID" value="PHQ34150.1"/>
    <property type="molecule type" value="Genomic_DNA"/>
</dbReference>
<reference evidence="3 4" key="1">
    <citation type="submission" date="2017-06" db="EMBL/GenBank/DDBJ databases">
        <title>Description of Rhodopirellula bahusiensis sp. nov.</title>
        <authorList>
            <person name="Kizina J."/>
            <person name="Harder J."/>
        </authorList>
    </citation>
    <scope>NUCLEOTIDE SEQUENCE [LARGE SCALE GENOMIC DNA]</scope>
    <source>
        <strain evidence="3 4">SWK21</strain>
    </source>
</reference>
<feature type="region of interest" description="Disordered" evidence="1">
    <location>
        <begin position="355"/>
        <end position="388"/>
    </location>
</feature>
<dbReference type="InterPro" id="IPR013766">
    <property type="entry name" value="Thioredoxin_domain"/>
</dbReference>
<evidence type="ECO:0000259" key="2">
    <source>
        <dbReference type="PROSITE" id="PS51352"/>
    </source>
</evidence>
<dbReference type="Gene3D" id="3.40.30.10">
    <property type="entry name" value="Glutaredoxin"/>
    <property type="match status" value="1"/>
</dbReference>
<accession>A0A2G1W5P9</accession>
<proteinExistence type="predicted"/>
<evidence type="ECO:0000256" key="1">
    <source>
        <dbReference type="SAM" id="MobiDB-lite"/>
    </source>
</evidence>
<dbReference type="PROSITE" id="PS51352">
    <property type="entry name" value="THIOREDOXIN_2"/>
    <property type="match status" value="1"/>
</dbReference>
<dbReference type="SUPFAM" id="SSF52833">
    <property type="entry name" value="Thioredoxin-like"/>
    <property type="match status" value="1"/>
</dbReference>
<dbReference type="Pfam" id="PF08534">
    <property type="entry name" value="Redoxin"/>
    <property type="match status" value="1"/>
</dbReference>
<feature type="region of interest" description="Disordered" evidence="1">
    <location>
        <begin position="1"/>
        <end position="36"/>
    </location>
</feature>
<dbReference type="AlphaFoldDB" id="A0A2G1W5P9"/>
<feature type="compositionally biased region" description="Gly residues" evidence="1">
    <location>
        <begin position="19"/>
        <end position="28"/>
    </location>
</feature>